<dbReference type="AlphaFoldDB" id="A0A5M8RTC6"/>
<dbReference type="RefSeq" id="WP_148956468.1">
    <property type="nucleotide sequence ID" value="NZ_QSND01000002.1"/>
</dbReference>
<reference evidence="3 4" key="1">
    <citation type="submission" date="2018-08" db="EMBL/GenBank/DDBJ databases">
        <title>Bacillus phenotypic plasticity.</title>
        <authorList>
            <person name="Hurtado E."/>
        </authorList>
    </citation>
    <scope>NUCLEOTIDE SEQUENCE [LARGE SCALE GENOMIC DNA]</scope>
    <source>
        <strain evidence="3 4">427</strain>
    </source>
</reference>
<dbReference type="Pfam" id="PF00174">
    <property type="entry name" value="Oxidored_molyb"/>
    <property type="match status" value="1"/>
</dbReference>
<name>A0A5M8RTC6_9BACI</name>
<dbReference type="Gene3D" id="3.90.420.10">
    <property type="entry name" value="Oxidoreductase, molybdopterin-binding domain"/>
    <property type="match status" value="1"/>
</dbReference>
<dbReference type="CDD" id="cd02109">
    <property type="entry name" value="arch_bact_SO_family_Moco"/>
    <property type="match status" value="1"/>
</dbReference>
<dbReference type="Proteomes" id="UP000324326">
    <property type="component" value="Unassembled WGS sequence"/>
</dbReference>
<proteinExistence type="predicted"/>
<organism evidence="3 4">
    <name type="scientific">Bacillus swezeyi</name>
    <dbReference type="NCBI Taxonomy" id="1925020"/>
    <lineage>
        <taxon>Bacteria</taxon>
        <taxon>Bacillati</taxon>
        <taxon>Bacillota</taxon>
        <taxon>Bacilli</taxon>
        <taxon>Bacillales</taxon>
        <taxon>Bacillaceae</taxon>
        <taxon>Bacillus</taxon>
    </lineage>
</organism>
<comment type="caution">
    <text evidence="3">The sequence shown here is derived from an EMBL/GenBank/DDBJ whole genome shotgun (WGS) entry which is preliminary data.</text>
</comment>
<dbReference type="SUPFAM" id="SSF56524">
    <property type="entry name" value="Oxidoreductase molybdopterin-binding domain"/>
    <property type="match status" value="1"/>
</dbReference>
<dbReference type="PANTHER" id="PTHR43032:SF4">
    <property type="entry name" value="OXIDOREDUCTASE MOLYBDOPTERIN-BINDING DOMAIN-CONTAINING PROTEIN"/>
    <property type="match status" value="1"/>
</dbReference>
<feature type="region of interest" description="Disordered" evidence="1">
    <location>
        <begin position="1"/>
        <end position="23"/>
    </location>
</feature>
<dbReference type="PANTHER" id="PTHR43032">
    <property type="entry name" value="PROTEIN-METHIONINE-SULFOXIDE REDUCTASE"/>
    <property type="match status" value="1"/>
</dbReference>
<dbReference type="EMBL" id="QSND01000002">
    <property type="protein sequence ID" value="KAA6450493.1"/>
    <property type="molecule type" value="Genomic_DNA"/>
</dbReference>
<feature type="domain" description="Oxidoreductase molybdopterin-binding" evidence="2">
    <location>
        <begin position="31"/>
        <end position="178"/>
    </location>
</feature>
<dbReference type="InterPro" id="IPR000572">
    <property type="entry name" value="OxRdtase_Mopterin-bd_dom"/>
</dbReference>
<gene>
    <name evidence="3" type="ORF">DX927_06365</name>
</gene>
<protein>
    <submittedName>
        <fullName evidence="3">Sulfite oxidase-like oxidoreductase</fullName>
    </submittedName>
</protein>
<dbReference type="InterPro" id="IPR036374">
    <property type="entry name" value="OxRdtase_Mopterin-bd_sf"/>
</dbReference>
<evidence type="ECO:0000313" key="4">
    <source>
        <dbReference type="Proteomes" id="UP000324326"/>
    </source>
</evidence>
<evidence type="ECO:0000256" key="1">
    <source>
        <dbReference type="SAM" id="MobiDB-lite"/>
    </source>
</evidence>
<evidence type="ECO:0000313" key="3">
    <source>
        <dbReference type="EMBL" id="KAA6450493.1"/>
    </source>
</evidence>
<dbReference type="STRING" id="1925020.BTA30_14600"/>
<evidence type="ECO:0000259" key="2">
    <source>
        <dbReference type="Pfam" id="PF00174"/>
    </source>
</evidence>
<sequence length="198" mass="23043">MFFGKTKQHQQSDRVPPNQNVTTSFPVLHTGHVPDYEDLSKWNLQIYGLVEQPLLLTFAELCEMPQSEVSNDIHCVTGWSKLDNVWKGIKTQEIAKRTKPLEKARFVILHAEEGWTANVPLEDFLMDSSLLAHSHNGALLTPEHGFPLRAVMPHLYFWKSAKWLRGIQFTKENHPGFWEKNGYHMRGDPWKEERYSFD</sequence>
<accession>A0A5M8RTC6</accession>